<reference evidence="7" key="1">
    <citation type="journal article" date="2020" name="Fungal Divers.">
        <title>Resolving the Mortierellaceae phylogeny through synthesis of multi-gene phylogenetics and phylogenomics.</title>
        <authorList>
            <person name="Vandepol N."/>
            <person name="Liber J."/>
            <person name="Desiro A."/>
            <person name="Na H."/>
            <person name="Kennedy M."/>
            <person name="Barry K."/>
            <person name="Grigoriev I.V."/>
            <person name="Miller A.N."/>
            <person name="O'Donnell K."/>
            <person name="Stajich J.E."/>
            <person name="Bonito G."/>
        </authorList>
    </citation>
    <scope>NUCLEOTIDE SEQUENCE</scope>
    <source>
        <strain evidence="7">NRRL 2769</strain>
    </source>
</reference>
<dbReference type="NCBIfam" id="NF003417">
    <property type="entry name" value="PRK04813.1"/>
    <property type="match status" value="3"/>
</dbReference>
<dbReference type="PANTHER" id="PTHR45527:SF1">
    <property type="entry name" value="FATTY ACID SYNTHASE"/>
    <property type="match status" value="1"/>
</dbReference>
<feature type="compositionally biased region" description="Basic and acidic residues" evidence="5">
    <location>
        <begin position="163"/>
        <end position="180"/>
    </location>
</feature>
<dbReference type="FunFam" id="3.30.300.30:FF:000010">
    <property type="entry name" value="Enterobactin synthetase component F"/>
    <property type="match status" value="2"/>
</dbReference>
<feature type="domain" description="Carrier" evidence="6">
    <location>
        <begin position="1006"/>
        <end position="1080"/>
    </location>
</feature>
<feature type="compositionally biased region" description="Basic and acidic residues" evidence="5">
    <location>
        <begin position="24"/>
        <end position="35"/>
    </location>
</feature>
<dbReference type="Gene3D" id="3.40.50.980">
    <property type="match status" value="6"/>
</dbReference>
<dbReference type="GO" id="GO:0031177">
    <property type="term" value="F:phosphopantetheine binding"/>
    <property type="evidence" value="ECO:0007669"/>
    <property type="project" value="TreeGrafter"/>
</dbReference>
<dbReference type="FunFam" id="2.30.38.10:FF:000001">
    <property type="entry name" value="Non-ribosomal peptide synthetase PvdI"/>
    <property type="match status" value="2"/>
</dbReference>
<organism evidence="7 8">
    <name type="scientific">Entomortierella chlamydospora</name>
    <dbReference type="NCBI Taxonomy" id="101097"/>
    <lineage>
        <taxon>Eukaryota</taxon>
        <taxon>Fungi</taxon>
        <taxon>Fungi incertae sedis</taxon>
        <taxon>Mucoromycota</taxon>
        <taxon>Mortierellomycotina</taxon>
        <taxon>Mortierellomycetes</taxon>
        <taxon>Mortierellales</taxon>
        <taxon>Mortierellaceae</taxon>
        <taxon>Entomortierella</taxon>
    </lineage>
</organism>
<evidence type="ECO:0000313" key="7">
    <source>
        <dbReference type="EMBL" id="KAG0013421.1"/>
    </source>
</evidence>
<evidence type="ECO:0000256" key="4">
    <source>
        <dbReference type="ARBA" id="ARBA00029454"/>
    </source>
</evidence>
<comment type="similarity">
    <text evidence="4">Belongs to the NRP synthetase family.</text>
</comment>
<keyword evidence="8" id="KW-1185">Reference proteome</keyword>
<dbReference type="Gene3D" id="1.10.1200.10">
    <property type="entry name" value="ACP-like"/>
    <property type="match status" value="1"/>
</dbReference>
<dbReference type="InterPro" id="IPR000873">
    <property type="entry name" value="AMP-dep_synth/lig_dom"/>
</dbReference>
<keyword evidence="2" id="KW-0597">Phosphoprotein</keyword>
<keyword evidence="3" id="KW-0436">Ligase</keyword>
<evidence type="ECO:0000256" key="3">
    <source>
        <dbReference type="ARBA" id="ARBA00022598"/>
    </source>
</evidence>
<dbReference type="InterPro" id="IPR025110">
    <property type="entry name" value="AMP-bd_C"/>
</dbReference>
<dbReference type="Gene3D" id="2.30.38.10">
    <property type="entry name" value="Luciferase, Domain 3"/>
    <property type="match status" value="3"/>
</dbReference>
<gene>
    <name evidence="7" type="ORF">BGZ80_011085</name>
</gene>
<dbReference type="SUPFAM" id="SSF47336">
    <property type="entry name" value="ACP-like"/>
    <property type="match status" value="2"/>
</dbReference>
<accession>A0A9P6MUZ9</accession>
<name>A0A9P6MUZ9_9FUNG</name>
<dbReference type="PANTHER" id="PTHR45527">
    <property type="entry name" value="NONRIBOSOMAL PEPTIDE SYNTHETASE"/>
    <property type="match status" value="1"/>
</dbReference>
<dbReference type="Pfam" id="PF00668">
    <property type="entry name" value="Condensation"/>
    <property type="match status" value="3"/>
</dbReference>
<dbReference type="EMBL" id="JAAAID010000848">
    <property type="protein sequence ID" value="KAG0013421.1"/>
    <property type="molecule type" value="Genomic_DNA"/>
</dbReference>
<comment type="caution">
    <text evidence="7">The sequence shown here is derived from an EMBL/GenBank/DDBJ whole genome shotgun (WGS) entry which is preliminary data.</text>
</comment>
<feature type="region of interest" description="Disordered" evidence="5">
    <location>
        <begin position="150"/>
        <end position="192"/>
    </location>
</feature>
<feature type="compositionally biased region" description="Polar residues" evidence="5">
    <location>
        <begin position="181"/>
        <end position="192"/>
    </location>
</feature>
<sequence length="3061" mass="334084">MQSHLDEEDVLIDSLLSAGGSDADAGHQESIKTESRPLPVGNGESKKQPILEMLISTTGEAIGAAHNLAIALESINSKLTSANQDVVSALTSIQTAIDIGRGALNSVFAVNEAGMALNRIATLSDAIVGGEKYASLLVCESNGRASCDTFQAESDGDSPMRACKVDTESSDQKNDLRESTESPITKSDESTFSMAFEKPSHVSESTFASAVSGSQTISSKKVSDGNQRITNTSDEDHKRFFTKMLAEIDTPALPYGFSDINDDEMDVTKAHLTFPQELNKKLRSHAEKMGVSVASMCHLAWAQVVSKTSGQEQVVFGTALFGDGSGSNSATLPLHIDAGGASVEESVRKTQVDLSALLEHEHAPLELAQLCSGIDSSTPLFSSILDYQLTTEMPRVTSAVEGVTSIDMQVRTRYPFMISIGDGGDTLAVTAQVVKKFDSSRICGYMQQALQSLTDALEHTPGMQVRELDILPTDEREMLLQSWNIIETTDPNQLFIHQLFESQAKQSPDSVAVVYEDQEITYHELNARANSIAHNLIDIGVEPDSPVAVCVSRSIELIISLLAVLKAGGAYVPLDPTFAGERLGDILADASPSVLLADDSGVLALGSSIPSSVVVVNPTILSENPTTNPCVPGLTPSHLAYVIYTSGSTGKPKGVMVEHAQVTRLFDATKAWYSFDKTDVWIMTHTFSFDISVWEIWGSLRSGGKLVMPSYRNTQSPGEMYGLICRHGVTVLSITPSALRPLIRIQEEADINDKLRYIILVGEAIEPTILKSWYAKRPESSPQIINMYGPTETTVYSAYRVLKEQDCNSSFCPIGVRIPDLAFYVLDTHGQPVPLGAIGELCIGGAGVTRGYLNRPELSSERFPLDPFSNTPGSRMYKTGDLVRYLPDRDMIFLGRNDHQVKIRGYRIELGEIEAQLVDHPLAKEVAVLALGEGSSKRLVAYVVAEPADGLAHALRSHISTKLPGYMIPAAYVRLDKLPLTSNGKLDRRALPEPDIDSFVSQGYEAPQGETESTLAMIWEELLKVERVGRHDNFFMLGGHSLLAVQIIERLHRVGMDISVRALFETPTLSVLAQSITKGQAVTEAPENLITLDTIRITPELLPLIDITQGDIDLVVSKVDGGVANIQDIYALSPLQDGILFHHMMATIGDPYLIVTRMSFDSRDTLDRYLGAVQNVVDRHDVLRTAIMWEDLSVPAQVVLRHATLSITELSLDVLDGPIADQMSRLTDPREHRIDLTQAPLIRYVTAQDNDGRWIVVQLLHHIIGDHSTLEVMADEIHAFISGQAQTLLEPQPFRNLIAQKFFTEMLADIDTPALPYGLSDVHDDGVDVAESKLTLPLDLNNKLRGHAKKMGVGLASMCHLAWAQVISKTSGQEQIVFGTVLLGRMQGGSGSDSAMGLFINTLPLRIDVGATPLEESIRQTHTDLAALLEHEHAPLALAQRCSSVLPGAPLFSAALNCRNYTRRQNDISDITGITFLDGQQRTNYPFTMSVDDYGTEIILTSQVVYSVDASRICEYMQEALQSLVDALDHTPKMQVRDLEILPVAEREILIQSWNNTITAYPEHLCVHQLFENQVNQSPNSIAVVYEGQELTYRDLNSRANGLAHHLIDLGVKPDSLVAICVDRSLTMITSIMAVLKAGGAYVPLDPTFASERLHNILTDASPSIMLADDAGIKALGSSISNLMEVINPNSFVDMPISNPHISALEPHHLAYVIYTSGSTGKPKGVLIEHKGLANLALSRPSVYGVDSSSKVLQFFSLSFDASVQEIWSALCFGGSLHVLSNHTRQDQSQLWEYLERHSITHASMTPSSLQQHQILPPLETPLTLILGGEALSTVLIKALQALIPHGSIINVYGPTEVTVDAIAWHCPDTFSGDVVPLGRSIANKKIYILDSNGKPTPIGVAGELYIAGSGVARGYLNRSDLTAKAFLLDPFATDNQSRMYKTGDLVRYLPDGNVTFLGRNDHQVKIRGYRIELGEIEARLADHPLVREAVVLALGEGSTKRLIAYVVAEPTDRLAHLLHAHITSKLPDYMVPAAFVRLDALPLTPNGKLDRRALPEPDINSFVSQGYEPPQGETESILATIWAKILKIDRVGRHDNFFTLGGHSLLAVQVIGRLRHIGMEISVRALFENPILSVLAQSITKSQVVNEAPKNAITHDTIRITPALLPLIDITQDDIDLIVSKVDGGVTNIQDIYALSPLQDGILFHHTMATNGDPYLIATRMSFDSRNILDRYLDAVQKVVDRHDILRTAIMWENLSTPAQVVLRHATLSVTELSLDPKDGSIADQVSKFTNIRELRIDLTQAPLIRYVISQDSDGSWIVVQLSHHIIGDNSTLEEMAVEIHAFVNDQAQALLEPQPFRNLIAQVRAGPGAEFHEKFFTRMLADIDTPTLPYGLSDVHDGGVDVTESRLTLPQDLNNKLRGHAKRTGVSLASMCHLAWAQVISKTSGQEQVVFGTVLLGRMQGGSGSDRAMGLFINTLPLRVNVDGAPLDESLRQVQSDLAALIEHEHASLAFAQRCSSIPAGTHIFSAILNCRNNTSQTNDVFEISGMKILDGQMRTNYPFTMSVDDSGSEIELTSQVVSSVNASSVCGYMQEALQSLVDALDHTPKIQVRDLEILPVSERETLIRSWNNTDTPFPEHLCIHQLFESQASQSPDSIAVVFGDQELTYHELNSRANSLAHYLIDLGVKPDSLVAVCVDRSLAMITAVMAVLKAGGAYVPLDPTFASERLHDILMDASPSILLADGTGIKVLGSSISDSMEVIDPNVLVEKPIVNPCVPTLTSRHLAYVIYTSGSTGKPKGVMIEHKGATNMALARPSVYKVGPMSRMLQFFSLSFDGSVQEICSALCSGGALHVIPNHIRQDQSQLWEYLDRCSITHAIMTPTSLQQHQDLPQLKTPLTLILGGEALPPALLKAVQTLIPNGCIKNDYGPTEVTVDVTVWDCPKTFNGHVVPLGRSYANKKIYILDSNRKPVPIGVGGELYIGGAGVARGYLNRPDLTSKVFLPDPFAANDGSRMYKTGDLVRYLPDGNLTFLGRNDHQVKIRGYRIELGEIEARVADHSL</sequence>
<protein>
    <recommendedName>
        <fullName evidence="6">Carrier domain-containing protein</fullName>
    </recommendedName>
</protein>
<dbReference type="GO" id="GO:0016874">
    <property type="term" value="F:ligase activity"/>
    <property type="evidence" value="ECO:0007669"/>
    <property type="project" value="UniProtKB-KW"/>
</dbReference>
<proteinExistence type="inferred from homology"/>
<dbReference type="FunFam" id="1.10.1200.10:FF:000005">
    <property type="entry name" value="Nonribosomal peptide synthetase 1"/>
    <property type="match status" value="2"/>
</dbReference>
<feature type="non-terminal residue" evidence="7">
    <location>
        <position position="1"/>
    </location>
</feature>
<dbReference type="InterPro" id="IPR010071">
    <property type="entry name" value="AA_adenyl_dom"/>
</dbReference>
<dbReference type="InterPro" id="IPR029058">
    <property type="entry name" value="AB_hydrolase_fold"/>
</dbReference>
<dbReference type="GO" id="GO:0044550">
    <property type="term" value="P:secondary metabolite biosynthetic process"/>
    <property type="evidence" value="ECO:0007669"/>
    <property type="project" value="TreeGrafter"/>
</dbReference>
<dbReference type="FunFam" id="3.40.50.12780:FF:000012">
    <property type="entry name" value="Non-ribosomal peptide synthetase"/>
    <property type="match status" value="3"/>
</dbReference>
<dbReference type="CDD" id="cd05930">
    <property type="entry name" value="A_NRPS"/>
    <property type="match status" value="2"/>
</dbReference>
<dbReference type="Gene3D" id="3.30.300.30">
    <property type="match status" value="3"/>
</dbReference>
<keyword evidence="1" id="KW-0596">Phosphopantetheine</keyword>
<dbReference type="CDD" id="cd17643">
    <property type="entry name" value="A_NRPS_Cytc1-like"/>
    <property type="match status" value="1"/>
</dbReference>
<dbReference type="Gene3D" id="3.30.559.10">
    <property type="entry name" value="Chloramphenicol acetyltransferase-like domain"/>
    <property type="match status" value="2"/>
</dbReference>
<evidence type="ECO:0000256" key="2">
    <source>
        <dbReference type="ARBA" id="ARBA00022553"/>
    </source>
</evidence>
<dbReference type="SUPFAM" id="SSF52777">
    <property type="entry name" value="CoA-dependent acyltransferases"/>
    <property type="match status" value="5"/>
</dbReference>
<dbReference type="InterPro" id="IPR001242">
    <property type="entry name" value="Condensation_dom"/>
</dbReference>
<dbReference type="SUPFAM" id="SSF56801">
    <property type="entry name" value="Acetyl-CoA synthetase-like"/>
    <property type="match status" value="3"/>
</dbReference>
<dbReference type="InterPro" id="IPR036736">
    <property type="entry name" value="ACP-like_sf"/>
</dbReference>
<dbReference type="CDD" id="cd19544">
    <property type="entry name" value="E-C_NRPS"/>
    <property type="match status" value="2"/>
</dbReference>
<dbReference type="Proteomes" id="UP000703661">
    <property type="component" value="Unassembled WGS sequence"/>
</dbReference>
<dbReference type="InterPro" id="IPR006162">
    <property type="entry name" value="Ppantetheine_attach_site"/>
</dbReference>
<evidence type="ECO:0000256" key="1">
    <source>
        <dbReference type="ARBA" id="ARBA00022450"/>
    </source>
</evidence>
<dbReference type="PROSITE" id="PS00455">
    <property type="entry name" value="AMP_BINDING"/>
    <property type="match status" value="3"/>
</dbReference>
<feature type="domain" description="Carrier" evidence="6">
    <location>
        <begin position="2070"/>
        <end position="2144"/>
    </location>
</feature>
<dbReference type="FunFam" id="3.40.50.980:FF:000001">
    <property type="entry name" value="Non-ribosomal peptide synthetase"/>
    <property type="match status" value="3"/>
</dbReference>
<dbReference type="InterPro" id="IPR045851">
    <property type="entry name" value="AMP-bd_C_sf"/>
</dbReference>
<dbReference type="InterPro" id="IPR023213">
    <property type="entry name" value="CAT-like_dom_sf"/>
</dbReference>
<feature type="region of interest" description="Disordered" evidence="5">
    <location>
        <begin position="20"/>
        <end position="45"/>
    </location>
</feature>
<evidence type="ECO:0000256" key="5">
    <source>
        <dbReference type="SAM" id="MobiDB-lite"/>
    </source>
</evidence>
<dbReference type="NCBIfam" id="TIGR01733">
    <property type="entry name" value="AA-adenyl-dom"/>
    <property type="match status" value="3"/>
</dbReference>
<dbReference type="PROSITE" id="PS00012">
    <property type="entry name" value="PHOSPHOPANTETHEINE"/>
    <property type="match status" value="2"/>
</dbReference>
<dbReference type="Gene3D" id="3.40.50.1820">
    <property type="entry name" value="alpha/beta hydrolase"/>
    <property type="match status" value="1"/>
</dbReference>
<dbReference type="Pfam" id="PF00550">
    <property type="entry name" value="PP-binding"/>
    <property type="match status" value="2"/>
</dbReference>
<dbReference type="InterPro" id="IPR009081">
    <property type="entry name" value="PP-bd_ACP"/>
</dbReference>
<dbReference type="PROSITE" id="PS50075">
    <property type="entry name" value="CARRIER"/>
    <property type="match status" value="2"/>
</dbReference>
<dbReference type="Pfam" id="PF00501">
    <property type="entry name" value="AMP-binding"/>
    <property type="match status" value="3"/>
</dbReference>
<dbReference type="Pfam" id="PF13193">
    <property type="entry name" value="AMP-binding_C"/>
    <property type="match status" value="2"/>
</dbReference>
<dbReference type="GO" id="GO:0043041">
    <property type="term" value="P:amino acid activation for nonribosomal peptide biosynthetic process"/>
    <property type="evidence" value="ECO:0007669"/>
    <property type="project" value="TreeGrafter"/>
</dbReference>
<evidence type="ECO:0000313" key="8">
    <source>
        <dbReference type="Proteomes" id="UP000703661"/>
    </source>
</evidence>
<dbReference type="InterPro" id="IPR020845">
    <property type="entry name" value="AMP-binding_CS"/>
</dbReference>
<dbReference type="GO" id="GO:0005737">
    <property type="term" value="C:cytoplasm"/>
    <property type="evidence" value="ECO:0007669"/>
    <property type="project" value="TreeGrafter"/>
</dbReference>
<dbReference type="Gene3D" id="3.30.559.30">
    <property type="entry name" value="Nonribosomal peptide synthetase, condensation domain"/>
    <property type="match status" value="3"/>
</dbReference>
<evidence type="ECO:0000259" key="6">
    <source>
        <dbReference type="PROSITE" id="PS50075"/>
    </source>
</evidence>